<dbReference type="GO" id="GO:0035556">
    <property type="term" value="P:intracellular signal transduction"/>
    <property type="evidence" value="ECO:0007669"/>
    <property type="project" value="InterPro"/>
</dbReference>
<dbReference type="Pfam" id="PF00615">
    <property type="entry name" value="RGS"/>
    <property type="match status" value="1"/>
</dbReference>
<reference evidence="4" key="1">
    <citation type="submission" date="2021-12" db="EMBL/GenBank/DDBJ databases">
        <title>Convergent genome expansion in fungi linked to evolution of root-endophyte symbiosis.</title>
        <authorList>
            <consortium name="DOE Joint Genome Institute"/>
            <person name="Ke Y.-H."/>
            <person name="Bonito G."/>
            <person name="Liao H.-L."/>
            <person name="Looney B."/>
            <person name="Rojas-Flechas A."/>
            <person name="Nash J."/>
            <person name="Hameed K."/>
            <person name="Schadt C."/>
            <person name="Martin F."/>
            <person name="Crous P.W."/>
            <person name="Miettinen O."/>
            <person name="Magnuson J.K."/>
            <person name="Labbe J."/>
            <person name="Jacobson D."/>
            <person name="Doktycz M.J."/>
            <person name="Veneault-Fourrey C."/>
            <person name="Kuo A."/>
            <person name="Mondo S."/>
            <person name="Calhoun S."/>
            <person name="Riley R."/>
            <person name="Ohm R."/>
            <person name="LaButti K."/>
            <person name="Andreopoulos B."/>
            <person name="Pangilinan J."/>
            <person name="Nolan M."/>
            <person name="Tritt A."/>
            <person name="Clum A."/>
            <person name="Lipzen A."/>
            <person name="Daum C."/>
            <person name="Barry K."/>
            <person name="Grigoriev I.V."/>
            <person name="Vilgalys R."/>
        </authorList>
    </citation>
    <scope>NUCLEOTIDE SEQUENCE</scope>
    <source>
        <strain evidence="4">PMI_201</strain>
    </source>
</reference>
<dbReference type="InterPro" id="IPR036388">
    <property type="entry name" value="WH-like_DNA-bd_sf"/>
</dbReference>
<dbReference type="EMBL" id="JAJTJA010000004">
    <property type="protein sequence ID" value="KAH8700109.1"/>
    <property type="molecule type" value="Genomic_DNA"/>
</dbReference>
<dbReference type="GO" id="GO:0009968">
    <property type="term" value="P:negative regulation of signal transduction"/>
    <property type="evidence" value="ECO:0007669"/>
    <property type="project" value="UniProtKB-KW"/>
</dbReference>
<organism evidence="4 5">
    <name type="scientific">Talaromyces proteolyticus</name>
    <dbReference type="NCBI Taxonomy" id="1131652"/>
    <lineage>
        <taxon>Eukaryota</taxon>
        <taxon>Fungi</taxon>
        <taxon>Dikarya</taxon>
        <taxon>Ascomycota</taxon>
        <taxon>Pezizomycotina</taxon>
        <taxon>Eurotiomycetes</taxon>
        <taxon>Eurotiomycetidae</taxon>
        <taxon>Eurotiales</taxon>
        <taxon>Trichocomaceae</taxon>
        <taxon>Talaromyces</taxon>
        <taxon>Talaromyces sect. Bacilispori</taxon>
    </lineage>
</organism>
<dbReference type="PROSITE" id="PS50186">
    <property type="entry name" value="DEP"/>
    <property type="match status" value="1"/>
</dbReference>
<comment type="caution">
    <text evidence="4">The sequence shown here is derived from an EMBL/GenBank/DDBJ whole genome shotgun (WGS) entry which is preliminary data.</text>
</comment>
<protein>
    <submittedName>
        <fullName evidence="4">Developmental regulator flbA</fullName>
    </submittedName>
</protein>
<dbReference type="InterPro" id="IPR044926">
    <property type="entry name" value="RGS_subdomain_2"/>
</dbReference>
<name>A0AAD4KZF8_9EURO</name>
<evidence type="ECO:0000259" key="3">
    <source>
        <dbReference type="PROSITE" id="PS50186"/>
    </source>
</evidence>
<evidence type="ECO:0000313" key="4">
    <source>
        <dbReference type="EMBL" id="KAH8700109.1"/>
    </source>
</evidence>
<dbReference type="SUPFAM" id="SSF48097">
    <property type="entry name" value="Regulator of G-protein signaling, RGS"/>
    <property type="match status" value="1"/>
</dbReference>
<proteinExistence type="predicted"/>
<dbReference type="Pfam" id="PF25889">
    <property type="entry name" value="WHD_Fungal_DR"/>
    <property type="match status" value="1"/>
</dbReference>
<feature type="domain" description="DEP" evidence="3">
    <location>
        <begin position="233"/>
        <end position="304"/>
    </location>
</feature>
<evidence type="ECO:0000256" key="1">
    <source>
        <dbReference type="ARBA" id="ARBA00022700"/>
    </source>
</evidence>
<evidence type="ECO:0000259" key="2">
    <source>
        <dbReference type="PROSITE" id="PS50132"/>
    </source>
</evidence>
<dbReference type="Pfam" id="PF00610">
    <property type="entry name" value="DEP"/>
    <property type="match status" value="1"/>
</dbReference>
<dbReference type="AlphaFoldDB" id="A0AAD4KZF8"/>
<dbReference type="SMART" id="SM00315">
    <property type="entry name" value="RGS"/>
    <property type="match status" value="1"/>
</dbReference>
<dbReference type="InterPro" id="IPR036305">
    <property type="entry name" value="RGS_sf"/>
</dbReference>
<dbReference type="PANTHER" id="PTHR10845">
    <property type="entry name" value="REGULATOR OF G PROTEIN SIGNALING"/>
    <property type="match status" value="1"/>
</dbReference>
<dbReference type="PROSITE" id="PS50132">
    <property type="entry name" value="RGS"/>
    <property type="match status" value="1"/>
</dbReference>
<dbReference type="Proteomes" id="UP001201262">
    <property type="component" value="Unassembled WGS sequence"/>
</dbReference>
<dbReference type="InterPro" id="IPR016137">
    <property type="entry name" value="RGS"/>
</dbReference>
<dbReference type="GeneID" id="70241146"/>
<dbReference type="Gene3D" id="1.10.167.10">
    <property type="entry name" value="Regulator of G-protein Signalling 4, domain 2"/>
    <property type="match status" value="1"/>
</dbReference>
<feature type="domain" description="RGS" evidence="2">
    <location>
        <begin position="343"/>
        <end position="485"/>
    </location>
</feature>
<dbReference type="InterPro" id="IPR000591">
    <property type="entry name" value="DEP_dom"/>
</dbReference>
<accession>A0AAD4KZF8</accession>
<dbReference type="PANTHER" id="PTHR10845:SF192">
    <property type="entry name" value="DOUBLE HIT, ISOFORM B"/>
    <property type="match status" value="1"/>
</dbReference>
<dbReference type="CDD" id="cd08708">
    <property type="entry name" value="RGS_FLBA"/>
    <property type="match status" value="1"/>
</dbReference>
<dbReference type="InterPro" id="IPR058855">
    <property type="entry name" value="RGS1/SST2-like_Fungal-DR"/>
</dbReference>
<keyword evidence="1" id="KW-0734">Signal transduction inhibitor</keyword>
<sequence length="506" mass="56468">MQSTKHHPTTRLMQTTDASKPFTKDLKDLFATLMVSLKLGLNRVRFSRVDYSFTIEQAIANLGSLKFTQSARMPDPKNPSRIITTTSTTTFSMGKEMARRLLTDFVQARFMEPLNGTVGHLSRNTVCQLTPKGIALLQIFCNRNGITAPHVMRVLKSSRNRVTLLSLERDVETDRVVTDRPTVEVIFRRFAGTDRPKIRPASSDSDSIKGSESHDGIVGVKFSRDTGLDGKKYTYTFHGRSAVDWLMDSCTTIDEREAHLICKEFIECGLITRIQHEERFNNPASGATTGFFQPTSQSIYTFTDRGLKVCGWAVASDKNSEEEKANSMIGVSFCGADVSNKARLDYILADPSLRLQFGEFLCASFCEENLSFYRDVSDFVNKYNGLKASGELQKKSKTQEFLATAYGLYNAFLAPGSPCELNIDHSLRNRLASKMTNIGADEEKFSHHLSDVVDLLELAQAAVFKLMACDSVPKFFRMPKYAAVLQEHEFDTISVSRSSSPSGASK</sequence>
<dbReference type="SMART" id="SM00049">
    <property type="entry name" value="DEP"/>
    <property type="match status" value="2"/>
</dbReference>
<dbReference type="Gene3D" id="1.10.10.10">
    <property type="entry name" value="Winged helix-like DNA-binding domain superfamily/Winged helix DNA-binding domain"/>
    <property type="match status" value="1"/>
</dbReference>
<gene>
    <name evidence="4" type="ORF">BGW36DRAFT_291699</name>
</gene>
<dbReference type="PRINTS" id="PR01301">
    <property type="entry name" value="RGSPROTEIN"/>
</dbReference>
<dbReference type="RefSeq" id="XP_046073815.1">
    <property type="nucleotide sequence ID" value="XM_046210859.1"/>
</dbReference>
<dbReference type="SUPFAM" id="SSF46785">
    <property type="entry name" value="Winged helix' DNA-binding domain"/>
    <property type="match status" value="1"/>
</dbReference>
<keyword evidence="5" id="KW-1185">Reference proteome</keyword>
<evidence type="ECO:0000313" key="5">
    <source>
        <dbReference type="Proteomes" id="UP001201262"/>
    </source>
</evidence>
<dbReference type="InterPro" id="IPR036390">
    <property type="entry name" value="WH_DNA-bd_sf"/>
</dbReference>